<evidence type="ECO:0000313" key="2">
    <source>
        <dbReference type="Proteomes" id="UP000529417"/>
    </source>
</evidence>
<evidence type="ECO:0000313" key="1">
    <source>
        <dbReference type="EMBL" id="NYS24716.1"/>
    </source>
</evidence>
<dbReference type="EMBL" id="JACBXS010000010">
    <property type="protein sequence ID" value="NYS24716.1"/>
    <property type="molecule type" value="Genomic_DNA"/>
</dbReference>
<accession>A0A7Z0HYP2</accession>
<sequence>MFRLFDMLGRSATMQALHDSLRAAGLHPILIPEAVKLTVIKLTRKHAPQLPRDRAFAQAAELLAYCVLGHVQFAETSGEDAADRTEARLEAALDAGDSLDAKLILLALHAGLLAPEITDRIDLDAEQPGRGTAPKG</sequence>
<organism evidence="1 2">
    <name type="scientific">Rhabdonatronobacter sediminivivens</name>
    <dbReference type="NCBI Taxonomy" id="2743469"/>
    <lineage>
        <taxon>Bacteria</taxon>
        <taxon>Pseudomonadati</taxon>
        <taxon>Pseudomonadota</taxon>
        <taxon>Alphaproteobacteria</taxon>
        <taxon>Rhodobacterales</taxon>
        <taxon>Paracoccaceae</taxon>
        <taxon>Rhabdonatronobacter</taxon>
    </lineage>
</organism>
<name>A0A7Z0HYP2_9RHOB</name>
<proteinExistence type="predicted"/>
<dbReference type="Proteomes" id="UP000529417">
    <property type="component" value="Unassembled WGS sequence"/>
</dbReference>
<gene>
    <name evidence="1" type="ORF">HUK65_06890</name>
</gene>
<protein>
    <submittedName>
        <fullName evidence="1">Uncharacterized protein</fullName>
    </submittedName>
</protein>
<reference evidence="1 2" key="1">
    <citation type="journal article" date="2000" name="Arch. Microbiol.">
        <title>Rhodobaca bogoriensis gen. nov. and sp. nov., an alkaliphilic purple nonsulfur bacterium from African Rift Valley soda lakes.</title>
        <authorList>
            <person name="Milford A.D."/>
            <person name="Achenbach L.A."/>
            <person name="Jung D.O."/>
            <person name="Madigan M.T."/>
        </authorList>
    </citation>
    <scope>NUCLEOTIDE SEQUENCE [LARGE SCALE GENOMIC DNA]</scope>
    <source>
        <strain evidence="1 2">2376</strain>
    </source>
</reference>
<dbReference type="AlphaFoldDB" id="A0A7Z0HYP2"/>
<dbReference type="RefSeq" id="WP_179905417.1">
    <property type="nucleotide sequence ID" value="NZ_JACBXS010000010.1"/>
</dbReference>
<comment type="caution">
    <text evidence="1">The sequence shown here is derived from an EMBL/GenBank/DDBJ whole genome shotgun (WGS) entry which is preliminary data.</text>
</comment>
<keyword evidence="2" id="KW-1185">Reference proteome</keyword>